<dbReference type="AlphaFoldDB" id="A0A0C3BIJ5"/>
<dbReference type="SUPFAM" id="SSF52540">
    <property type="entry name" value="P-loop containing nucleoside triphosphate hydrolases"/>
    <property type="match status" value="1"/>
</dbReference>
<sequence>MSSPNPIDSQYAFPGPSSSFFQSASRTDARYGTFTDASGNASVINYVTNNAKCEESLFKILVAHVTPGAAYDSSQQEYAPCCLPETRTGILAKMRQWVRTNDGGCPIFWLSGPGGSGKSAIANTFARECDDEGFLAGSFFFLRGDKFRSGCDNVFLTLAYQLAICVPSLRALMEKALVDNPTIPSKTLEKQFKMLIYDPILALKQFVTPRIVVVDALDECENKDGVLKLVSVISNAYRNPSFALRFLFTSRAYDYISNTFGDSTTGPITTHANLQDWKSNDDIRQFLRDGFQKIRAGRKRFLPERWPSDSDLDLAVEKSEGLFIWAATVLKFVGSERGRPAEKLEFALKLHPGLDSLYQQVIEDAPRDDPYKSVIGAILLLRIRISAEQLGQLLHLRVDDIYNALQGLEPIIDISEVVDKPLQPYHASLHDFLTDRDRSKDLFIDPVKQHFSITLICLRLSTESGEIHPEVVNYARKNLFHHYRCALTMEGMGNSLHRENWSSLCGRPLKLWFQALVNSDALLECHHDLEVIISKLNELPQKPCNVIRTLNEINIYMFTEVCDSICNRLHIDHPTYPGLF</sequence>
<keyword evidence="4" id="KW-1185">Reference proteome</keyword>
<feature type="domain" description="Nephrocystin 3-like N-terminal" evidence="2">
    <location>
        <begin position="93"/>
        <end position="251"/>
    </location>
</feature>
<evidence type="ECO:0000313" key="4">
    <source>
        <dbReference type="Proteomes" id="UP000054166"/>
    </source>
</evidence>
<name>A0A0C3BIJ5_PILCF</name>
<dbReference type="STRING" id="765440.A0A0C3BIJ5"/>
<dbReference type="Gene3D" id="3.40.50.300">
    <property type="entry name" value="P-loop containing nucleotide triphosphate hydrolases"/>
    <property type="match status" value="1"/>
</dbReference>
<keyword evidence="1" id="KW-0677">Repeat</keyword>
<evidence type="ECO:0000259" key="2">
    <source>
        <dbReference type="Pfam" id="PF24883"/>
    </source>
</evidence>
<evidence type="ECO:0000256" key="1">
    <source>
        <dbReference type="ARBA" id="ARBA00022737"/>
    </source>
</evidence>
<organism evidence="3 4">
    <name type="scientific">Piloderma croceum (strain F 1598)</name>
    <dbReference type="NCBI Taxonomy" id="765440"/>
    <lineage>
        <taxon>Eukaryota</taxon>
        <taxon>Fungi</taxon>
        <taxon>Dikarya</taxon>
        <taxon>Basidiomycota</taxon>
        <taxon>Agaricomycotina</taxon>
        <taxon>Agaricomycetes</taxon>
        <taxon>Agaricomycetidae</taxon>
        <taxon>Atheliales</taxon>
        <taxon>Atheliaceae</taxon>
        <taxon>Piloderma</taxon>
    </lineage>
</organism>
<dbReference type="InterPro" id="IPR056884">
    <property type="entry name" value="NPHP3-like_N"/>
</dbReference>
<dbReference type="Pfam" id="PF24883">
    <property type="entry name" value="NPHP3_N"/>
    <property type="match status" value="1"/>
</dbReference>
<dbReference type="OrthoDB" id="3014077at2759"/>
<protein>
    <recommendedName>
        <fullName evidence="2">Nephrocystin 3-like N-terminal domain-containing protein</fullName>
    </recommendedName>
</protein>
<dbReference type="Proteomes" id="UP000054166">
    <property type="component" value="Unassembled WGS sequence"/>
</dbReference>
<dbReference type="HOGENOM" id="CLU_000288_6_10_1"/>
<dbReference type="EMBL" id="KN832983">
    <property type="protein sequence ID" value="KIM86123.1"/>
    <property type="molecule type" value="Genomic_DNA"/>
</dbReference>
<dbReference type="PANTHER" id="PTHR10039:SF14">
    <property type="entry name" value="NACHT DOMAIN-CONTAINING PROTEIN"/>
    <property type="match status" value="1"/>
</dbReference>
<dbReference type="InterPro" id="IPR027417">
    <property type="entry name" value="P-loop_NTPase"/>
</dbReference>
<proteinExistence type="predicted"/>
<evidence type="ECO:0000313" key="3">
    <source>
        <dbReference type="EMBL" id="KIM86123.1"/>
    </source>
</evidence>
<dbReference type="InParanoid" id="A0A0C3BIJ5"/>
<reference evidence="4" key="2">
    <citation type="submission" date="2015-01" db="EMBL/GenBank/DDBJ databases">
        <title>Evolutionary Origins and Diversification of the Mycorrhizal Mutualists.</title>
        <authorList>
            <consortium name="DOE Joint Genome Institute"/>
            <consortium name="Mycorrhizal Genomics Consortium"/>
            <person name="Kohler A."/>
            <person name="Kuo A."/>
            <person name="Nagy L.G."/>
            <person name="Floudas D."/>
            <person name="Copeland A."/>
            <person name="Barry K.W."/>
            <person name="Cichocki N."/>
            <person name="Veneault-Fourrey C."/>
            <person name="LaButti K."/>
            <person name="Lindquist E.A."/>
            <person name="Lipzen A."/>
            <person name="Lundell T."/>
            <person name="Morin E."/>
            <person name="Murat C."/>
            <person name="Riley R."/>
            <person name="Ohm R."/>
            <person name="Sun H."/>
            <person name="Tunlid A."/>
            <person name="Henrissat B."/>
            <person name="Grigoriev I.V."/>
            <person name="Hibbett D.S."/>
            <person name="Martin F."/>
        </authorList>
    </citation>
    <scope>NUCLEOTIDE SEQUENCE [LARGE SCALE GENOMIC DNA]</scope>
    <source>
        <strain evidence="4">F 1598</strain>
    </source>
</reference>
<accession>A0A0C3BIJ5</accession>
<reference evidence="3 4" key="1">
    <citation type="submission" date="2014-04" db="EMBL/GenBank/DDBJ databases">
        <authorList>
            <consortium name="DOE Joint Genome Institute"/>
            <person name="Kuo A."/>
            <person name="Tarkka M."/>
            <person name="Buscot F."/>
            <person name="Kohler A."/>
            <person name="Nagy L.G."/>
            <person name="Floudas D."/>
            <person name="Copeland A."/>
            <person name="Barry K.W."/>
            <person name="Cichocki N."/>
            <person name="Veneault-Fourrey C."/>
            <person name="LaButti K."/>
            <person name="Lindquist E.A."/>
            <person name="Lipzen A."/>
            <person name="Lundell T."/>
            <person name="Morin E."/>
            <person name="Murat C."/>
            <person name="Sun H."/>
            <person name="Tunlid A."/>
            <person name="Henrissat B."/>
            <person name="Grigoriev I.V."/>
            <person name="Hibbett D.S."/>
            <person name="Martin F."/>
            <person name="Nordberg H.P."/>
            <person name="Cantor M.N."/>
            <person name="Hua S.X."/>
        </authorList>
    </citation>
    <scope>NUCLEOTIDE SEQUENCE [LARGE SCALE GENOMIC DNA]</scope>
    <source>
        <strain evidence="3 4">F 1598</strain>
    </source>
</reference>
<dbReference type="PANTHER" id="PTHR10039">
    <property type="entry name" value="AMELOGENIN"/>
    <property type="match status" value="1"/>
</dbReference>
<gene>
    <name evidence="3" type="ORF">PILCRDRAFT_334092</name>
</gene>